<name>A0AAV4BR34_9GAST</name>
<gene>
    <name evidence="4" type="ORF">PoB_004794200</name>
</gene>
<dbReference type="InterPro" id="IPR036056">
    <property type="entry name" value="Fibrinogen-like_C"/>
</dbReference>
<dbReference type="AlphaFoldDB" id="A0AAV4BR34"/>
<keyword evidence="5" id="KW-1185">Reference proteome</keyword>
<feature type="chain" id="PRO_5043416489" evidence="2">
    <location>
        <begin position="22"/>
        <end position="613"/>
    </location>
</feature>
<dbReference type="InterPro" id="IPR002181">
    <property type="entry name" value="Fibrinogen_a/b/g_C_dom"/>
</dbReference>
<dbReference type="Proteomes" id="UP000735302">
    <property type="component" value="Unassembled WGS sequence"/>
</dbReference>
<sequence length="613" mass="68501">MDRNRFYLIFLALNWICCGLGQELSLDRDVDIEPGQKPLCGVLTCDVTTVVDTQDVCQDDLKVSFKVVSSLSIFKRYPNKGKRIRVVTLTENSPIFRGVANRWATIGFLNEAGATVKLNLAKERDCGSEFTCEVRGTDLTGKEAVSSTTLLPQSLQGGGQALGGSLMPAISFQLLSLVQQLHTKLSILSQSMDGWEDSYVALDNSVQDKISSMERQMEYKIDSLENKLDTSVNRIEDEFDNTISDKFNALFLKLSGGCGPIDWTGQEAHIGMEDGAGILGNLTSLGERMEDQQKEVFESMNLHYHKMDRVLNETAELLSSIQSDVKQTEKCRLDTEAVVSNITEMVASLKLQHVWRDAVKDALQLSIDEVLETVSDVRENISAAQEQFPLRLHIDIKKDGVKPQSCKKGLVAVKTQSGFPYPVISPGSDGSVSFPHLCDTVTDGGGWVVIQRRSTGNVNFDLLWDYYKNGFGSFDDDFWLGNENIHALTSVGTWELLVNITYKGKDYYARYDRFSIGSEAEKYKLDLGTYSGIAGNAMAVHNNMKFSTRDADNDNYSKSCAEKSTGGWWFNRCDEANLNGRWGEWNDEGIEWNTIDGYDKCMSFSEMKVRQIQ</sequence>
<comment type="caution">
    <text evidence="4">The sequence shown here is derived from an EMBL/GenBank/DDBJ whole genome shotgun (WGS) entry which is preliminary data.</text>
</comment>
<keyword evidence="2" id="KW-0732">Signal</keyword>
<proteinExistence type="predicted"/>
<evidence type="ECO:0000313" key="4">
    <source>
        <dbReference type="EMBL" id="GFO21437.1"/>
    </source>
</evidence>
<protein>
    <submittedName>
        <fullName evidence="4">Fibrinogen-like protein 1</fullName>
    </submittedName>
</protein>
<organism evidence="4 5">
    <name type="scientific">Plakobranchus ocellatus</name>
    <dbReference type="NCBI Taxonomy" id="259542"/>
    <lineage>
        <taxon>Eukaryota</taxon>
        <taxon>Metazoa</taxon>
        <taxon>Spiralia</taxon>
        <taxon>Lophotrochozoa</taxon>
        <taxon>Mollusca</taxon>
        <taxon>Gastropoda</taxon>
        <taxon>Heterobranchia</taxon>
        <taxon>Euthyneura</taxon>
        <taxon>Panpulmonata</taxon>
        <taxon>Sacoglossa</taxon>
        <taxon>Placobranchoidea</taxon>
        <taxon>Plakobranchidae</taxon>
        <taxon>Plakobranchus</taxon>
    </lineage>
</organism>
<keyword evidence="1" id="KW-1015">Disulfide bond</keyword>
<dbReference type="InterPro" id="IPR050373">
    <property type="entry name" value="Fibrinogen_C-term_domain"/>
</dbReference>
<dbReference type="SUPFAM" id="SSF56496">
    <property type="entry name" value="Fibrinogen C-terminal domain-like"/>
    <property type="match status" value="1"/>
</dbReference>
<feature type="signal peptide" evidence="2">
    <location>
        <begin position="1"/>
        <end position="21"/>
    </location>
</feature>
<evidence type="ECO:0000313" key="5">
    <source>
        <dbReference type="Proteomes" id="UP000735302"/>
    </source>
</evidence>
<reference evidence="4 5" key="1">
    <citation type="journal article" date="2021" name="Elife">
        <title>Chloroplast acquisition without the gene transfer in kleptoplastic sea slugs, Plakobranchus ocellatus.</title>
        <authorList>
            <person name="Maeda T."/>
            <person name="Takahashi S."/>
            <person name="Yoshida T."/>
            <person name="Shimamura S."/>
            <person name="Takaki Y."/>
            <person name="Nagai Y."/>
            <person name="Toyoda A."/>
            <person name="Suzuki Y."/>
            <person name="Arimoto A."/>
            <person name="Ishii H."/>
            <person name="Satoh N."/>
            <person name="Nishiyama T."/>
            <person name="Hasebe M."/>
            <person name="Maruyama T."/>
            <person name="Minagawa J."/>
            <person name="Obokata J."/>
            <person name="Shigenobu S."/>
        </authorList>
    </citation>
    <scope>NUCLEOTIDE SEQUENCE [LARGE SCALE GENOMIC DNA]</scope>
</reference>
<dbReference type="InterPro" id="IPR014716">
    <property type="entry name" value="Fibrinogen_a/b/g_C_1"/>
</dbReference>
<dbReference type="PROSITE" id="PS51406">
    <property type="entry name" value="FIBRINOGEN_C_2"/>
    <property type="match status" value="1"/>
</dbReference>
<dbReference type="PANTHER" id="PTHR19143">
    <property type="entry name" value="FIBRINOGEN/TENASCIN/ANGIOPOEITIN"/>
    <property type="match status" value="1"/>
</dbReference>
<dbReference type="CDD" id="cd00087">
    <property type="entry name" value="FReD"/>
    <property type="match status" value="1"/>
</dbReference>
<accession>A0AAV4BR34</accession>
<dbReference type="Gene3D" id="3.90.215.10">
    <property type="entry name" value="Gamma Fibrinogen, chain A, domain 1"/>
    <property type="match status" value="1"/>
</dbReference>
<dbReference type="Pfam" id="PF00147">
    <property type="entry name" value="Fibrinogen_C"/>
    <property type="match status" value="1"/>
</dbReference>
<dbReference type="EMBL" id="BLXT01005253">
    <property type="protein sequence ID" value="GFO21437.1"/>
    <property type="molecule type" value="Genomic_DNA"/>
</dbReference>
<dbReference type="PROSITE" id="PS00514">
    <property type="entry name" value="FIBRINOGEN_C_1"/>
    <property type="match status" value="1"/>
</dbReference>
<feature type="domain" description="Fibrinogen C-terminal" evidence="3">
    <location>
        <begin position="397"/>
        <end position="613"/>
    </location>
</feature>
<evidence type="ECO:0000256" key="1">
    <source>
        <dbReference type="ARBA" id="ARBA00023157"/>
    </source>
</evidence>
<evidence type="ECO:0000256" key="2">
    <source>
        <dbReference type="SAM" id="SignalP"/>
    </source>
</evidence>
<dbReference type="SMART" id="SM00186">
    <property type="entry name" value="FBG"/>
    <property type="match status" value="1"/>
</dbReference>
<dbReference type="GO" id="GO:0005615">
    <property type="term" value="C:extracellular space"/>
    <property type="evidence" value="ECO:0007669"/>
    <property type="project" value="TreeGrafter"/>
</dbReference>
<dbReference type="InterPro" id="IPR020837">
    <property type="entry name" value="Fibrinogen_CS"/>
</dbReference>
<evidence type="ECO:0000259" key="3">
    <source>
        <dbReference type="PROSITE" id="PS51406"/>
    </source>
</evidence>